<dbReference type="Pfam" id="PF00849">
    <property type="entry name" value="PseudoU_synth_2"/>
    <property type="match status" value="1"/>
</dbReference>
<evidence type="ECO:0000313" key="6">
    <source>
        <dbReference type="EMBL" id="MBS9335442.1"/>
    </source>
</evidence>
<name>A0ABS5QU32_9LACO</name>
<gene>
    <name evidence="6" type="ORF">G6R27_05305</name>
</gene>
<protein>
    <recommendedName>
        <fullName evidence="3">RNA pseudouridylate synthase</fullName>
    </recommendedName>
    <alternativeName>
        <fullName evidence="4">RNA-uridine isomerase</fullName>
    </alternativeName>
</protein>
<keyword evidence="7" id="KW-1185">Reference proteome</keyword>
<feature type="domain" description="Pseudouridine synthase RsuA/RluA-like" evidence="5">
    <location>
        <begin position="93"/>
        <end position="254"/>
    </location>
</feature>
<dbReference type="InterPro" id="IPR050188">
    <property type="entry name" value="RluA_PseudoU_synthase"/>
</dbReference>
<dbReference type="InterPro" id="IPR006145">
    <property type="entry name" value="PsdUridine_synth_RsuA/RluA"/>
</dbReference>
<dbReference type="CDD" id="cd02869">
    <property type="entry name" value="PseudoU_synth_RluA_like"/>
    <property type="match status" value="1"/>
</dbReference>
<dbReference type="Proteomes" id="UP001519418">
    <property type="component" value="Unassembled WGS sequence"/>
</dbReference>
<dbReference type="EMBL" id="JAAMFI010000003">
    <property type="protein sequence ID" value="MBS9335442.1"/>
    <property type="molecule type" value="Genomic_DNA"/>
</dbReference>
<evidence type="ECO:0000313" key="7">
    <source>
        <dbReference type="Proteomes" id="UP001519418"/>
    </source>
</evidence>
<dbReference type="InterPro" id="IPR006224">
    <property type="entry name" value="PsdUridine_synth_RluA-like_CS"/>
</dbReference>
<accession>A0ABS5QU32</accession>
<dbReference type="SUPFAM" id="SSF55120">
    <property type="entry name" value="Pseudouridine synthase"/>
    <property type="match status" value="1"/>
</dbReference>
<dbReference type="InterPro" id="IPR020103">
    <property type="entry name" value="PsdUridine_synth_cat_dom_sf"/>
</dbReference>
<dbReference type="RefSeq" id="WP_213820039.1">
    <property type="nucleotide sequence ID" value="NZ_JAAMFI010000003.1"/>
</dbReference>
<evidence type="ECO:0000256" key="1">
    <source>
        <dbReference type="ARBA" id="ARBA00000073"/>
    </source>
</evidence>
<dbReference type="PROSITE" id="PS01129">
    <property type="entry name" value="PSI_RLU"/>
    <property type="match status" value="1"/>
</dbReference>
<dbReference type="Gene3D" id="3.30.2350.10">
    <property type="entry name" value="Pseudouridine synthase"/>
    <property type="match status" value="1"/>
</dbReference>
<dbReference type="PANTHER" id="PTHR21600:SF87">
    <property type="entry name" value="RNA PSEUDOURIDYLATE SYNTHASE DOMAIN-CONTAINING PROTEIN 1"/>
    <property type="match status" value="1"/>
</dbReference>
<proteinExistence type="inferred from homology"/>
<comment type="catalytic activity">
    <reaction evidence="1">
        <text>a uridine in RNA = a pseudouridine in RNA</text>
        <dbReference type="Rhea" id="RHEA:48348"/>
        <dbReference type="Rhea" id="RHEA-COMP:12068"/>
        <dbReference type="Rhea" id="RHEA-COMP:12069"/>
        <dbReference type="ChEBI" id="CHEBI:65314"/>
        <dbReference type="ChEBI" id="CHEBI:65315"/>
    </reaction>
</comment>
<evidence type="ECO:0000256" key="2">
    <source>
        <dbReference type="ARBA" id="ARBA00010876"/>
    </source>
</evidence>
<evidence type="ECO:0000256" key="4">
    <source>
        <dbReference type="ARBA" id="ARBA00033164"/>
    </source>
</evidence>
<sequence length="299" mass="33453">MTKQYEKTILIQENQAGQRVKAYLTNSFVPKQLRGKLRQQWGITVNQQRVSTAYQLRKGDLLTLTVALDEKALQGPYAPNPKQSIHVVFEDDDFLVVSKEAGMKMHPHSKTEEDTLLNFVQAYLDKTGAVSAGQAASAQMIHRLDRATSGLVLIGKNPIIVPILNREIKEKVAKKIYLARVSGIMSKKSGVFAQAMGPSKKEPRKRQLLSLAEGGQSALTYYRVLEESESDQSSLVELALATGRMHQLRVHLAANGHPIIGDDLYFGRPAVRLYLQATALSLLMPWTMEARTFRIPKEW</sequence>
<comment type="similarity">
    <text evidence="2">Belongs to the pseudouridine synthase RluA family.</text>
</comment>
<organism evidence="6 7">
    <name type="scientific">Fructobacillus papyriferae</name>
    <dbReference type="NCBI Taxonomy" id="2713171"/>
    <lineage>
        <taxon>Bacteria</taxon>
        <taxon>Bacillati</taxon>
        <taxon>Bacillota</taxon>
        <taxon>Bacilli</taxon>
        <taxon>Lactobacillales</taxon>
        <taxon>Lactobacillaceae</taxon>
        <taxon>Fructobacillus</taxon>
    </lineage>
</organism>
<evidence type="ECO:0000259" key="5">
    <source>
        <dbReference type="Pfam" id="PF00849"/>
    </source>
</evidence>
<comment type="caution">
    <text evidence="6">The sequence shown here is derived from an EMBL/GenBank/DDBJ whole genome shotgun (WGS) entry which is preliminary data.</text>
</comment>
<reference evidence="6 7" key="1">
    <citation type="submission" date="2020-02" db="EMBL/GenBank/DDBJ databases">
        <title>Fructobacillus sp. isolated from paper mulberry of Taiwan.</title>
        <authorList>
            <person name="Lin S.-T."/>
        </authorList>
    </citation>
    <scope>NUCLEOTIDE SEQUENCE [LARGE SCALE GENOMIC DNA]</scope>
    <source>
        <strain evidence="6 7">M1-10</strain>
    </source>
</reference>
<dbReference type="PANTHER" id="PTHR21600">
    <property type="entry name" value="MITOCHONDRIAL RNA PSEUDOURIDINE SYNTHASE"/>
    <property type="match status" value="1"/>
</dbReference>
<evidence type="ECO:0000256" key="3">
    <source>
        <dbReference type="ARBA" id="ARBA00031870"/>
    </source>
</evidence>